<dbReference type="Gene3D" id="1.10.600.10">
    <property type="entry name" value="Farnesyl Diphosphate Synthase"/>
    <property type="match status" value="1"/>
</dbReference>
<keyword evidence="6" id="KW-1185">Reference proteome</keyword>
<dbReference type="PANTHER" id="PTHR31225">
    <property type="entry name" value="OS04G0344100 PROTEIN-RELATED"/>
    <property type="match status" value="1"/>
</dbReference>
<evidence type="ECO:0000313" key="5">
    <source>
        <dbReference type="EMBL" id="CAK9185517.1"/>
    </source>
</evidence>
<accession>A0ABC8UX38</accession>
<organism evidence="5 6">
    <name type="scientific">Ilex paraguariensis</name>
    <name type="common">yerba mate</name>
    <dbReference type="NCBI Taxonomy" id="185542"/>
    <lineage>
        <taxon>Eukaryota</taxon>
        <taxon>Viridiplantae</taxon>
        <taxon>Streptophyta</taxon>
        <taxon>Embryophyta</taxon>
        <taxon>Tracheophyta</taxon>
        <taxon>Spermatophyta</taxon>
        <taxon>Magnoliopsida</taxon>
        <taxon>eudicotyledons</taxon>
        <taxon>Gunneridae</taxon>
        <taxon>Pentapetalae</taxon>
        <taxon>asterids</taxon>
        <taxon>campanulids</taxon>
        <taxon>Aquifoliales</taxon>
        <taxon>Aquifoliaceae</taxon>
        <taxon>Ilex</taxon>
    </lineage>
</organism>
<dbReference type="Pfam" id="PF03936">
    <property type="entry name" value="Terpene_synth_C"/>
    <property type="match status" value="1"/>
</dbReference>
<dbReference type="AlphaFoldDB" id="A0ABC8UX38"/>
<evidence type="ECO:0000256" key="3">
    <source>
        <dbReference type="ARBA" id="ARBA00023239"/>
    </source>
</evidence>
<dbReference type="GO" id="GO:0006720">
    <property type="term" value="P:isoprenoid metabolic process"/>
    <property type="evidence" value="ECO:0007669"/>
    <property type="project" value="UniProtKB-ARBA"/>
</dbReference>
<keyword evidence="2" id="KW-0460">Magnesium</keyword>
<dbReference type="Proteomes" id="UP001642360">
    <property type="component" value="Unassembled WGS sequence"/>
</dbReference>
<comment type="caution">
    <text evidence="5">The sequence shown here is derived from an EMBL/GenBank/DDBJ whole genome shotgun (WGS) entry which is preliminary data.</text>
</comment>
<keyword evidence="1" id="KW-0479">Metal-binding</keyword>
<dbReference type="SUPFAM" id="SSF48576">
    <property type="entry name" value="Terpenoid synthases"/>
    <property type="match status" value="1"/>
</dbReference>
<dbReference type="GO" id="GO:0046872">
    <property type="term" value="F:metal ion binding"/>
    <property type="evidence" value="ECO:0007669"/>
    <property type="project" value="UniProtKB-KW"/>
</dbReference>
<dbReference type="InterPro" id="IPR050148">
    <property type="entry name" value="Terpene_synthase-like"/>
</dbReference>
<evidence type="ECO:0000256" key="1">
    <source>
        <dbReference type="ARBA" id="ARBA00022723"/>
    </source>
</evidence>
<protein>
    <recommendedName>
        <fullName evidence="4">Terpene synthase metal-binding domain-containing protein</fullName>
    </recommendedName>
</protein>
<dbReference type="InterPro" id="IPR005630">
    <property type="entry name" value="Terpene_synthase_metal-bd"/>
</dbReference>
<reference evidence="5 6" key="1">
    <citation type="submission" date="2024-02" db="EMBL/GenBank/DDBJ databases">
        <authorList>
            <person name="Vignale AGUSTIN F."/>
            <person name="Sosa J E."/>
            <person name="Modenutti C."/>
        </authorList>
    </citation>
    <scope>NUCLEOTIDE SEQUENCE [LARGE SCALE GENOMIC DNA]</scope>
</reference>
<sequence length="83" mass="9660">MSCIVPTIDDMYDVYGSLDELQCFTDAVDRWDLEAMEDLPEYMKLCYLAMFNFGNEIASDVLKDHGLDVLPYIKKEVSKRLIR</sequence>
<dbReference type="EMBL" id="CAUOFW020009354">
    <property type="protein sequence ID" value="CAK9185517.1"/>
    <property type="molecule type" value="Genomic_DNA"/>
</dbReference>
<dbReference type="InterPro" id="IPR008949">
    <property type="entry name" value="Isoprenoid_synthase_dom_sf"/>
</dbReference>
<name>A0ABC8UX38_9AQUA</name>
<evidence type="ECO:0000313" key="6">
    <source>
        <dbReference type="Proteomes" id="UP001642360"/>
    </source>
</evidence>
<keyword evidence="3" id="KW-0456">Lyase</keyword>
<dbReference type="GO" id="GO:0016838">
    <property type="term" value="F:carbon-oxygen lyase activity, acting on phosphates"/>
    <property type="evidence" value="ECO:0007669"/>
    <property type="project" value="UniProtKB-ARBA"/>
</dbReference>
<evidence type="ECO:0000256" key="2">
    <source>
        <dbReference type="ARBA" id="ARBA00022842"/>
    </source>
</evidence>
<dbReference type="PANTHER" id="PTHR31225:SF98">
    <property type="entry name" value="TERPENE SYNTHASE 9-RELATED"/>
    <property type="match status" value="1"/>
</dbReference>
<gene>
    <name evidence="5" type="ORF">ILEXP_LOCUS55925</name>
</gene>
<feature type="domain" description="Terpene synthase metal-binding" evidence="4">
    <location>
        <begin position="2"/>
        <end position="79"/>
    </location>
</feature>
<evidence type="ECO:0000259" key="4">
    <source>
        <dbReference type="Pfam" id="PF03936"/>
    </source>
</evidence>
<proteinExistence type="predicted"/>